<dbReference type="FunFam" id="3.40.50.12470:FF:000009">
    <property type="entry name" value="2-oxoglutarate dehydrogenase E1 component"/>
    <property type="match status" value="1"/>
</dbReference>
<evidence type="ECO:0000256" key="11">
    <source>
        <dbReference type="ARBA" id="ARBA00051911"/>
    </source>
</evidence>
<name>A0A657PMB5_9GAMM</name>
<dbReference type="GO" id="GO:0004591">
    <property type="term" value="F:oxoglutarate dehydrogenase (succinyl-transferring) activity"/>
    <property type="evidence" value="ECO:0007669"/>
    <property type="project" value="UniProtKB-EC"/>
</dbReference>
<accession>A0A657PMB5</accession>
<dbReference type="InterPro" id="IPR005475">
    <property type="entry name" value="Transketolase-like_Pyr-bd"/>
</dbReference>
<reference evidence="13" key="1">
    <citation type="submission" date="2017-02" db="EMBL/GenBank/DDBJ databases">
        <title>Novel co-symbiosis in the unique lucinid bivalve Phacoides pectinatus.</title>
        <authorList>
            <person name="Lim S.J."/>
            <person name="Davis B.G."/>
            <person name="Gill D.E."/>
            <person name="Engel A.S."/>
            <person name="Anderson L.C."/>
            <person name="Campbell B.J."/>
        </authorList>
    </citation>
    <scope>NUCLEOTIDE SEQUENCE [LARGE SCALE GENOMIC DNA]</scope>
    <source>
        <strain evidence="13">LUC13016_P6</strain>
    </source>
</reference>
<evidence type="ECO:0000256" key="7">
    <source>
        <dbReference type="ARBA" id="ARBA00023002"/>
    </source>
</evidence>
<dbReference type="Gene3D" id="3.40.50.970">
    <property type="match status" value="1"/>
</dbReference>
<dbReference type="SUPFAM" id="SSF52518">
    <property type="entry name" value="Thiamin diphosphate-binding fold (THDP-binding)"/>
    <property type="match status" value="2"/>
</dbReference>
<comment type="function">
    <text evidence="2">E1 component of the 2-oxoglutarate dehydrogenase (OGDH) complex which catalyzes the decarboxylation of 2-oxoglutarate, the first step in the conversion of 2-oxoglutarate to succinyl-CoA and CO(2).</text>
</comment>
<gene>
    <name evidence="13" type="primary">sucA</name>
    <name evidence="13" type="ORF">B0D84_06175</name>
</gene>
<evidence type="ECO:0000256" key="3">
    <source>
        <dbReference type="ARBA" id="ARBA00006936"/>
    </source>
</evidence>
<dbReference type="AlphaFoldDB" id="A0A657PMB5"/>
<evidence type="ECO:0000256" key="9">
    <source>
        <dbReference type="ARBA" id="ARBA00023152"/>
    </source>
</evidence>
<dbReference type="InterPro" id="IPR011603">
    <property type="entry name" value="2oxoglutarate_DH_E1"/>
</dbReference>
<dbReference type="Pfam" id="PF02779">
    <property type="entry name" value="Transket_pyr"/>
    <property type="match status" value="1"/>
</dbReference>
<dbReference type="Pfam" id="PF16870">
    <property type="entry name" value="OxoGdeHyase_C"/>
    <property type="match status" value="1"/>
</dbReference>
<dbReference type="InterPro" id="IPR042179">
    <property type="entry name" value="KGD_C_sf"/>
</dbReference>
<evidence type="ECO:0000256" key="8">
    <source>
        <dbReference type="ARBA" id="ARBA00023052"/>
    </source>
</evidence>
<dbReference type="GO" id="GO:0030976">
    <property type="term" value="F:thiamine pyrophosphate binding"/>
    <property type="evidence" value="ECO:0007669"/>
    <property type="project" value="InterPro"/>
</dbReference>
<dbReference type="PANTHER" id="PTHR23152">
    <property type="entry name" value="2-OXOGLUTARATE DEHYDROGENASE"/>
    <property type="match status" value="1"/>
</dbReference>
<feature type="non-terminal residue" evidence="13">
    <location>
        <position position="1"/>
    </location>
</feature>
<evidence type="ECO:0000313" key="13">
    <source>
        <dbReference type="EMBL" id="OQX32463.1"/>
    </source>
</evidence>
<dbReference type="Pfam" id="PF00676">
    <property type="entry name" value="E1_dh"/>
    <property type="match status" value="1"/>
</dbReference>
<sequence length="487" mass="55237">HNEADEPAVTQPSMYQKIRRLPTTRSLYADRLIAEGVVTPEQSREMVEEYRSSLEQNSVVARPTLTALDFPYHVDWTPFQHVPWEQETDTRITDERLFQLSDDLLTLPEGIEMHPRVAKIMQERRKMANGDQLVDWGMGETLAYATLVAEGFPVRLSGQDCGRGTFFHRHAVIHNQLDGSPYVPLHHVSDDQANFLVIDSLLSEEAVLGFEYGYATAEPNALTIWEAQFGDFANGAQVVIDQFISAGGAKWGLYCGLVMFLPHGYEGQGAEHSSARLERYLQLCAEHNIQVCVPTTPAQVFHMLRRQMLRPLRKPLVVMTPKSLLRHRLATSPLEAFTGGGFLPVIGESDALEAAEVERIVVCSGKVYYDLLEARRTRGLRDVAIIRLEQLYPFPREVFDRTIDIYANAKTLIWCQEEPQNQGAWDQIKHRFHTQLERGRRLFYVGRPASAAPAVGYYPVHVEQQETLIDEALTGRVNPAMNRRTPE</sequence>
<comment type="catalytic activity">
    <reaction evidence="11">
        <text>N(6)-[(R)-lipoyl]-L-lysyl-[protein] + 2-oxoglutarate + H(+) = N(6)-[(R)-S(8)-succinyldihydrolipoyl]-L-lysyl-[protein] + CO2</text>
        <dbReference type="Rhea" id="RHEA:12188"/>
        <dbReference type="Rhea" id="RHEA-COMP:10474"/>
        <dbReference type="Rhea" id="RHEA-COMP:20092"/>
        <dbReference type="ChEBI" id="CHEBI:15378"/>
        <dbReference type="ChEBI" id="CHEBI:16526"/>
        <dbReference type="ChEBI" id="CHEBI:16810"/>
        <dbReference type="ChEBI" id="CHEBI:83099"/>
        <dbReference type="ChEBI" id="CHEBI:83120"/>
        <dbReference type="EC" id="1.2.4.2"/>
    </reaction>
</comment>
<dbReference type="GO" id="GO:0045252">
    <property type="term" value="C:oxoglutarate dehydrogenase complex"/>
    <property type="evidence" value="ECO:0007669"/>
    <property type="project" value="TreeGrafter"/>
</dbReference>
<comment type="cofactor">
    <cofactor evidence="1">
        <name>thiamine diphosphate</name>
        <dbReference type="ChEBI" id="CHEBI:58937"/>
    </cofactor>
</comment>
<dbReference type="Proteomes" id="UP000243361">
    <property type="component" value="Unassembled WGS sequence"/>
</dbReference>
<dbReference type="Gene3D" id="3.40.50.11610">
    <property type="entry name" value="Multifunctional 2-oxoglutarate metabolism enzyme, C-terminal domain"/>
    <property type="match status" value="1"/>
</dbReference>
<comment type="subunit">
    <text evidence="4">Homodimer. Part of the 2-oxoglutarate dehydrogenase (OGDH) complex composed of E1 (2-oxoglutarate dehydrogenase), E2 (dihydrolipoamide succinyltransferase) and E3 (dihydrolipoamide dehydrogenase); the complex contains multiple copies of the three enzymatic components (E1, E2 and E3).</text>
</comment>
<evidence type="ECO:0000313" key="14">
    <source>
        <dbReference type="Proteomes" id="UP000243361"/>
    </source>
</evidence>
<comment type="similarity">
    <text evidence="3">Belongs to the alpha-ketoglutarate dehydrogenase family.</text>
</comment>
<comment type="caution">
    <text evidence="13">The sequence shown here is derived from an EMBL/GenBank/DDBJ whole genome shotgun (WGS) entry which is preliminary data.</text>
</comment>
<dbReference type="Gene3D" id="3.40.50.12470">
    <property type="match status" value="1"/>
</dbReference>
<evidence type="ECO:0000256" key="4">
    <source>
        <dbReference type="ARBA" id="ARBA00011301"/>
    </source>
</evidence>
<evidence type="ECO:0000256" key="6">
    <source>
        <dbReference type="ARBA" id="ARBA00013321"/>
    </source>
</evidence>
<evidence type="ECO:0000256" key="2">
    <source>
        <dbReference type="ARBA" id="ARBA00003906"/>
    </source>
</evidence>
<dbReference type="GO" id="GO:0005829">
    <property type="term" value="C:cytosol"/>
    <property type="evidence" value="ECO:0007669"/>
    <property type="project" value="TreeGrafter"/>
</dbReference>
<keyword evidence="8" id="KW-0786">Thiamine pyrophosphate</keyword>
<dbReference type="PANTHER" id="PTHR23152:SF4">
    <property type="entry name" value="2-OXOADIPATE DEHYDROGENASE COMPLEX COMPONENT E1"/>
    <property type="match status" value="1"/>
</dbReference>
<evidence type="ECO:0000256" key="10">
    <source>
        <dbReference type="ARBA" id="ARBA00030680"/>
    </source>
</evidence>
<proteinExistence type="inferred from homology"/>
<dbReference type="GO" id="GO:0006099">
    <property type="term" value="P:tricarboxylic acid cycle"/>
    <property type="evidence" value="ECO:0007669"/>
    <property type="project" value="TreeGrafter"/>
</dbReference>
<keyword evidence="7" id="KW-0560">Oxidoreductase</keyword>
<dbReference type="GO" id="GO:0006096">
    <property type="term" value="P:glycolytic process"/>
    <property type="evidence" value="ECO:0007669"/>
    <property type="project" value="UniProtKB-KW"/>
</dbReference>
<dbReference type="EC" id="1.2.4.2" evidence="5"/>
<protein>
    <recommendedName>
        <fullName evidence="6">2-oxoglutarate dehydrogenase E1 component</fullName>
        <ecNumber evidence="5">1.2.4.2</ecNumber>
    </recommendedName>
    <alternativeName>
        <fullName evidence="10">Alpha-ketoglutarate dehydrogenase</fullName>
    </alternativeName>
</protein>
<evidence type="ECO:0000256" key="1">
    <source>
        <dbReference type="ARBA" id="ARBA00001964"/>
    </source>
</evidence>
<organism evidence="13 14">
    <name type="scientific">Candidatus Sedimenticola endophacoides</name>
    <dbReference type="NCBI Taxonomy" id="2548426"/>
    <lineage>
        <taxon>Bacteria</taxon>
        <taxon>Pseudomonadati</taxon>
        <taxon>Pseudomonadota</taxon>
        <taxon>Gammaproteobacteria</taxon>
        <taxon>Chromatiales</taxon>
        <taxon>Sedimenticolaceae</taxon>
        <taxon>Sedimenticola</taxon>
    </lineage>
</organism>
<keyword evidence="14" id="KW-1185">Reference proteome</keyword>
<evidence type="ECO:0000259" key="12">
    <source>
        <dbReference type="SMART" id="SM00861"/>
    </source>
</evidence>
<feature type="domain" description="Transketolase-like pyrimidine-binding" evidence="12">
    <location>
        <begin position="134"/>
        <end position="327"/>
    </location>
</feature>
<evidence type="ECO:0000256" key="5">
    <source>
        <dbReference type="ARBA" id="ARBA00012280"/>
    </source>
</evidence>
<dbReference type="InterPro" id="IPR031717">
    <property type="entry name" value="ODO-1/KGD_C"/>
</dbReference>
<keyword evidence="9" id="KW-0324">Glycolysis</keyword>
<dbReference type="InterPro" id="IPR029061">
    <property type="entry name" value="THDP-binding"/>
</dbReference>
<dbReference type="InterPro" id="IPR001017">
    <property type="entry name" value="DH_E1"/>
</dbReference>
<dbReference type="SMART" id="SM00861">
    <property type="entry name" value="Transket_pyr"/>
    <property type="match status" value="1"/>
</dbReference>
<dbReference type="EMBL" id="MUIE01000421">
    <property type="protein sequence ID" value="OQX32463.1"/>
    <property type="molecule type" value="Genomic_DNA"/>
</dbReference>